<dbReference type="Pfam" id="PF00011">
    <property type="entry name" value="HSP20"/>
    <property type="match status" value="1"/>
</dbReference>
<protein>
    <submittedName>
        <fullName evidence="5">Spore protein SP21 domain protein</fullName>
    </submittedName>
</protein>
<organism evidence="5 7">
    <name type="scientific">Treponema socranskii subsp. socranskii VPI DR56BR1116 = ATCC 35536</name>
    <dbReference type="NCBI Taxonomy" id="1125725"/>
    <lineage>
        <taxon>Bacteria</taxon>
        <taxon>Pseudomonadati</taxon>
        <taxon>Spirochaetota</taxon>
        <taxon>Spirochaetia</taxon>
        <taxon>Spirochaetales</taxon>
        <taxon>Treponemataceae</taxon>
        <taxon>Treponema</taxon>
    </lineage>
</organism>
<dbReference type="PROSITE" id="PS01031">
    <property type="entry name" value="SHSP"/>
    <property type="match status" value="1"/>
</dbReference>
<accession>U1FK61</accession>
<dbReference type="EMBL" id="AUZJ01000060">
    <property type="protein sequence ID" value="ERF59741.1"/>
    <property type="molecule type" value="Genomic_DNA"/>
</dbReference>
<evidence type="ECO:0000256" key="2">
    <source>
        <dbReference type="RuleBase" id="RU003616"/>
    </source>
</evidence>
<dbReference type="PATRIC" id="fig|1125725.3.peg.2305"/>
<dbReference type="AlphaFoldDB" id="U1FK61"/>
<proteinExistence type="inferred from homology"/>
<sequence>MNELALFNSFFNHALNDTMGDFNFGTSFNVPKVDVKETKDAYMLEMDLPGMTEKDVNVELDHNVLTISSHHEEKKEEQNKNAKKDESKWLIRERRVSEFSRRFTLPDDVNGEQVAASFKNGVLTVAIPRKALSAPKRIAITAD</sequence>
<dbReference type="InterPro" id="IPR031107">
    <property type="entry name" value="Small_HSP"/>
</dbReference>
<gene>
    <name evidence="6" type="ORF">HMPREF0860_2644</name>
    <name evidence="5" type="ORF">HMPREF1325_0056</name>
</gene>
<evidence type="ECO:0000259" key="4">
    <source>
        <dbReference type="PROSITE" id="PS01031"/>
    </source>
</evidence>
<dbReference type="EMBL" id="AVQI01000061">
    <property type="protein sequence ID" value="ERK01080.1"/>
    <property type="molecule type" value="Genomic_DNA"/>
</dbReference>
<dbReference type="InterPro" id="IPR008978">
    <property type="entry name" value="HSP20-like_chaperone"/>
</dbReference>
<dbReference type="eggNOG" id="COG0071">
    <property type="taxonomic scope" value="Bacteria"/>
</dbReference>
<name>U1FK61_TRESO</name>
<dbReference type="Proteomes" id="UP000016412">
    <property type="component" value="Unassembled WGS sequence"/>
</dbReference>
<dbReference type="OrthoDB" id="327485at2"/>
<dbReference type="RefSeq" id="WP_021331300.1">
    <property type="nucleotide sequence ID" value="NZ_AUZJ01000060.1"/>
</dbReference>
<keyword evidence="8" id="KW-1185">Reference proteome</keyword>
<comment type="similarity">
    <text evidence="1 2">Belongs to the small heat shock protein (HSP20) family.</text>
</comment>
<dbReference type="CDD" id="cd06464">
    <property type="entry name" value="ACD_sHsps-like"/>
    <property type="match status" value="1"/>
</dbReference>
<evidence type="ECO:0000313" key="8">
    <source>
        <dbReference type="Proteomes" id="UP000016646"/>
    </source>
</evidence>
<feature type="compositionally biased region" description="Basic and acidic residues" evidence="3">
    <location>
        <begin position="69"/>
        <end position="87"/>
    </location>
</feature>
<evidence type="ECO:0000256" key="1">
    <source>
        <dbReference type="PROSITE-ProRule" id="PRU00285"/>
    </source>
</evidence>
<comment type="caution">
    <text evidence="5">The sequence shown here is derived from an EMBL/GenBank/DDBJ whole genome shotgun (WGS) entry which is preliminary data.</text>
</comment>
<dbReference type="SUPFAM" id="SSF49764">
    <property type="entry name" value="HSP20-like chaperones"/>
    <property type="match status" value="1"/>
</dbReference>
<evidence type="ECO:0000313" key="7">
    <source>
        <dbReference type="Proteomes" id="UP000016412"/>
    </source>
</evidence>
<dbReference type="Proteomes" id="UP000016646">
    <property type="component" value="Unassembled WGS sequence"/>
</dbReference>
<evidence type="ECO:0000313" key="6">
    <source>
        <dbReference type="EMBL" id="ERK01080.1"/>
    </source>
</evidence>
<dbReference type="Gene3D" id="2.60.40.790">
    <property type="match status" value="1"/>
</dbReference>
<evidence type="ECO:0000313" key="5">
    <source>
        <dbReference type="EMBL" id="ERF59741.1"/>
    </source>
</evidence>
<reference evidence="7 8" key="1">
    <citation type="submission" date="2013-08" db="EMBL/GenBank/DDBJ databases">
        <authorList>
            <person name="Durkin A.S."/>
            <person name="Haft D.R."/>
            <person name="McCorrison J."/>
            <person name="Torralba M."/>
            <person name="Gillis M."/>
            <person name="Haft D.H."/>
            <person name="Methe B."/>
            <person name="Sutton G."/>
            <person name="Nelson K.E."/>
        </authorList>
    </citation>
    <scope>NUCLEOTIDE SEQUENCE [LARGE SCALE GENOMIC DNA]</scope>
    <source>
        <strain evidence="6 8">ATCC 35536</strain>
        <strain evidence="5 7">VPI DR56BR1116</strain>
    </source>
</reference>
<dbReference type="STRING" id="1125725.HMPREF1325_0056"/>
<feature type="domain" description="SHSP" evidence="4">
    <location>
        <begin position="24"/>
        <end position="143"/>
    </location>
</feature>
<dbReference type="InterPro" id="IPR002068">
    <property type="entry name" value="A-crystallin/Hsp20_dom"/>
</dbReference>
<evidence type="ECO:0000256" key="3">
    <source>
        <dbReference type="SAM" id="MobiDB-lite"/>
    </source>
</evidence>
<feature type="region of interest" description="Disordered" evidence="3">
    <location>
        <begin position="67"/>
        <end position="87"/>
    </location>
</feature>
<dbReference type="PANTHER" id="PTHR11527">
    <property type="entry name" value="HEAT-SHOCK PROTEIN 20 FAMILY MEMBER"/>
    <property type="match status" value="1"/>
</dbReference>